<evidence type="ECO:0000313" key="2">
    <source>
        <dbReference type="EMBL" id="SPP86511.1"/>
    </source>
</evidence>
<protein>
    <submittedName>
        <fullName evidence="2">Blast:Selenoprotein BthD</fullName>
    </submittedName>
</protein>
<name>A0A3B0KMZ9_DROGU</name>
<organism evidence="2 3">
    <name type="scientific">Drosophila guanche</name>
    <name type="common">Fruit fly</name>
    <dbReference type="NCBI Taxonomy" id="7266"/>
    <lineage>
        <taxon>Eukaryota</taxon>
        <taxon>Metazoa</taxon>
        <taxon>Ecdysozoa</taxon>
        <taxon>Arthropoda</taxon>
        <taxon>Hexapoda</taxon>
        <taxon>Insecta</taxon>
        <taxon>Pterygota</taxon>
        <taxon>Neoptera</taxon>
        <taxon>Endopterygota</taxon>
        <taxon>Diptera</taxon>
        <taxon>Brachycera</taxon>
        <taxon>Muscomorpha</taxon>
        <taxon>Ephydroidea</taxon>
        <taxon>Drosophilidae</taxon>
        <taxon>Drosophila</taxon>
        <taxon>Sophophora</taxon>
    </lineage>
</organism>
<dbReference type="Proteomes" id="UP000268350">
    <property type="component" value="Unassembled WGS sequence"/>
</dbReference>
<accession>A0A3B0KMZ9</accession>
<dbReference type="OMA" id="DDVFRWI"/>
<feature type="compositionally biased region" description="Polar residues" evidence="1">
    <location>
        <begin position="136"/>
        <end position="153"/>
    </location>
</feature>
<dbReference type="EMBL" id="OUUW01000011">
    <property type="protein sequence ID" value="SPP86511.1"/>
    <property type="molecule type" value="Genomic_DNA"/>
</dbReference>
<dbReference type="AlphaFoldDB" id="A0A3B0KMZ9"/>
<feature type="region of interest" description="Disordered" evidence="1">
    <location>
        <begin position="61"/>
        <end position="85"/>
    </location>
</feature>
<dbReference type="STRING" id="7266.A0A3B0KMZ9"/>
<feature type="region of interest" description="Disordered" evidence="1">
    <location>
        <begin position="102"/>
        <end position="153"/>
    </location>
</feature>
<evidence type="ECO:0000313" key="3">
    <source>
        <dbReference type="Proteomes" id="UP000268350"/>
    </source>
</evidence>
<keyword evidence="3" id="KW-1185">Reference proteome</keyword>
<dbReference type="OrthoDB" id="1933874at2759"/>
<proteinExistence type="predicted"/>
<sequence length="153" mass="16965">MPPKRKKANQKATAVPGLEAAALDPSRPLHAALQERGLQQLQLQLNVEGTSRRGAFELHLAKQPTTEASEQQSLWSGLKRTPRAQKFPPVDDVFRWIVEILGPVADEPKPRQTEEAPAPKQTQKRKRSAKPELAANVSNGEQNTSPSQAKRRK</sequence>
<feature type="compositionally biased region" description="Polar residues" evidence="1">
    <location>
        <begin position="63"/>
        <end position="75"/>
    </location>
</feature>
<evidence type="ECO:0000256" key="1">
    <source>
        <dbReference type="SAM" id="MobiDB-lite"/>
    </source>
</evidence>
<gene>
    <name evidence="2" type="ORF">DGUA_6G008725</name>
</gene>
<reference evidence="3" key="1">
    <citation type="submission" date="2018-01" db="EMBL/GenBank/DDBJ databases">
        <authorList>
            <person name="Alioto T."/>
            <person name="Alioto T."/>
        </authorList>
    </citation>
    <scope>NUCLEOTIDE SEQUENCE [LARGE SCALE GENOMIC DNA]</scope>
</reference>